<evidence type="ECO:0000256" key="1">
    <source>
        <dbReference type="ARBA" id="ARBA00023125"/>
    </source>
</evidence>
<dbReference type="GO" id="GO:0005829">
    <property type="term" value="C:cytosol"/>
    <property type="evidence" value="ECO:0007669"/>
    <property type="project" value="TreeGrafter"/>
</dbReference>
<organism evidence="3">
    <name type="scientific">metagenome</name>
    <dbReference type="NCBI Taxonomy" id="256318"/>
    <lineage>
        <taxon>unclassified sequences</taxon>
        <taxon>metagenomes</taxon>
    </lineage>
</organism>
<dbReference type="CDD" id="cd02209">
    <property type="entry name" value="cupin_XRE_C"/>
    <property type="match status" value="1"/>
</dbReference>
<name>A0A380T7X1_9ZZZZ</name>
<dbReference type="Pfam" id="PF01381">
    <property type="entry name" value="HTH_3"/>
    <property type="match status" value="1"/>
</dbReference>
<dbReference type="GO" id="GO:0003700">
    <property type="term" value="F:DNA-binding transcription factor activity"/>
    <property type="evidence" value="ECO:0007669"/>
    <property type="project" value="TreeGrafter"/>
</dbReference>
<protein>
    <recommendedName>
        <fullName evidence="2">HTH cro/C1-type domain-containing protein</fullName>
    </recommendedName>
</protein>
<dbReference type="Gene3D" id="1.10.260.40">
    <property type="entry name" value="lambda repressor-like DNA-binding domains"/>
    <property type="match status" value="1"/>
</dbReference>
<dbReference type="InterPro" id="IPR010982">
    <property type="entry name" value="Lambda_DNA-bd_dom_sf"/>
</dbReference>
<dbReference type="InterPro" id="IPR014710">
    <property type="entry name" value="RmlC-like_jellyroll"/>
</dbReference>
<dbReference type="EMBL" id="UIDG01000001">
    <property type="protein sequence ID" value="SUS03249.1"/>
    <property type="molecule type" value="Genomic_DNA"/>
</dbReference>
<dbReference type="InterPro" id="IPR013096">
    <property type="entry name" value="Cupin_2"/>
</dbReference>
<reference evidence="3" key="1">
    <citation type="submission" date="2018-07" db="EMBL/GenBank/DDBJ databases">
        <authorList>
            <person name="Quirk P.G."/>
            <person name="Krulwich T.A."/>
        </authorList>
    </citation>
    <scope>NUCLEOTIDE SEQUENCE</scope>
</reference>
<sequence length="195" mass="21160">MKSRLTQQAGIAVRKLRLAKGWTLQELSEKSGVPLSTLSKLELGQSSLTYDKILRICSALDIDPGLSILQQAAVTPSPSARRAVIRKGEGETVPFGDHIAKVGAQDLLTKSFTPIMLTLQPTDGRRQTLPGEVYLHVLSGVALLHTDVYAPLKLTVGDAIFFDGSTEHRLHAASDEPCTLLMVVSGDEGFWRRGE</sequence>
<dbReference type="SMART" id="SM00530">
    <property type="entry name" value="HTH_XRE"/>
    <property type="match status" value="1"/>
</dbReference>
<keyword evidence="1" id="KW-0238">DNA-binding</keyword>
<dbReference type="Pfam" id="PF07883">
    <property type="entry name" value="Cupin_2"/>
    <property type="match status" value="1"/>
</dbReference>
<dbReference type="GO" id="GO:0003677">
    <property type="term" value="F:DNA binding"/>
    <property type="evidence" value="ECO:0007669"/>
    <property type="project" value="UniProtKB-KW"/>
</dbReference>
<dbReference type="SUPFAM" id="SSF47413">
    <property type="entry name" value="lambda repressor-like DNA-binding domains"/>
    <property type="match status" value="1"/>
</dbReference>
<dbReference type="PROSITE" id="PS50943">
    <property type="entry name" value="HTH_CROC1"/>
    <property type="match status" value="1"/>
</dbReference>
<accession>A0A380T7X1</accession>
<dbReference type="InterPro" id="IPR001387">
    <property type="entry name" value="Cro/C1-type_HTH"/>
</dbReference>
<dbReference type="InterPro" id="IPR050807">
    <property type="entry name" value="TransReg_Diox_bact_type"/>
</dbReference>
<dbReference type="SUPFAM" id="SSF51182">
    <property type="entry name" value="RmlC-like cupins"/>
    <property type="match status" value="1"/>
</dbReference>
<dbReference type="AlphaFoldDB" id="A0A380T7X1"/>
<dbReference type="PANTHER" id="PTHR46797">
    <property type="entry name" value="HTH-TYPE TRANSCRIPTIONAL REGULATOR"/>
    <property type="match status" value="1"/>
</dbReference>
<dbReference type="Gene3D" id="2.60.120.10">
    <property type="entry name" value="Jelly Rolls"/>
    <property type="match status" value="1"/>
</dbReference>
<evidence type="ECO:0000313" key="3">
    <source>
        <dbReference type="EMBL" id="SUS03249.1"/>
    </source>
</evidence>
<feature type="domain" description="HTH cro/C1-type" evidence="2">
    <location>
        <begin position="13"/>
        <end position="67"/>
    </location>
</feature>
<proteinExistence type="predicted"/>
<evidence type="ECO:0000259" key="2">
    <source>
        <dbReference type="PROSITE" id="PS50943"/>
    </source>
</evidence>
<dbReference type="PANTHER" id="PTHR46797:SF20">
    <property type="entry name" value="BLR4304 PROTEIN"/>
    <property type="match status" value="1"/>
</dbReference>
<dbReference type="CDD" id="cd00093">
    <property type="entry name" value="HTH_XRE"/>
    <property type="match status" value="1"/>
</dbReference>
<gene>
    <name evidence="3" type="ORF">DF3PB_10002</name>
</gene>
<dbReference type="InterPro" id="IPR011051">
    <property type="entry name" value="RmlC_Cupin_sf"/>
</dbReference>